<dbReference type="InterPro" id="IPR006076">
    <property type="entry name" value="FAD-dep_OxRdtase"/>
</dbReference>
<keyword evidence="1" id="KW-0560">Oxidoreductase</keyword>
<name>A0A081BDF2_9HYPH</name>
<sequence>MTSTYPNSYYAATAKGVPALTRLEEDITCDVCIIGAGYTGLSAALHLAEKGYKPIVLEAERIGWGASGRNGGQLGTTLRKDQSELEARYGTDMAQRLWALAQDSVATVKSIIERYKIDCDLTPSILHAAWKRKDAGDLEEEAAHMREAYGYEKLRYVPREEMREMVASTRYWGGALDEGAAHLHPLNFALGMAAAAKEKGARIFEDSRVLDISESDPARIRTAHGTVTASHVVIACNGYLGKLESRVNGYIMPINNFIIATEPLGAEGAKALIRDNVAVADTKFVIDYYRLSPDGRLLFGGGENYSPNFPKDIAAFVRKPMLRVFPQLKDVRIDYAWGGTLAITLSRMPQFGRLAPNRIFAHGYSGQGINVATLAGKLIAETVSGTAERFDLLAGMKTQKFPGGTLLRYPGLVAGMLFYAMKDRLP</sequence>
<protein>
    <submittedName>
        <fullName evidence="3">FAD dependent oxidoreductase</fullName>
    </submittedName>
</protein>
<dbReference type="Gene3D" id="3.50.50.60">
    <property type="entry name" value="FAD/NAD(P)-binding domain"/>
    <property type="match status" value="1"/>
</dbReference>
<dbReference type="SUPFAM" id="SSF51905">
    <property type="entry name" value="FAD/NAD(P)-binding domain"/>
    <property type="match status" value="1"/>
</dbReference>
<comment type="caution">
    <text evidence="3">The sequence shown here is derived from an EMBL/GenBank/DDBJ whole genome shotgun (WGS) entry which is preliminary data.</text>
</comment>
<keyword evidence="4" id="KW-1185">Reference proteome</keyword>
<reference evidence="3 4" key="1">
    <citation type="submission" date="2014-07" db="EMBL/GenBank/DDBJ databases">
        <title>Tepidicaulis marinum gen. nov., sp. nov., a novel marine bacterium denitrifying nitrate to nitrous oxide strictly under microaerobic conditions.</title>
        <authorList>
            <person name="Takeuchi M."/>
            <person name="Yamagishi T."/>
            <person name="Kamagata Y."/>
            <person name="Oshima K."/>
            <person name="Hattori M."/>
            <person name="Katayama T."/>
            <person name="Hanada S."/>
            <person name="Tamaki H."/>
            <person name="Marumo K."/>
            <person name="Maeda H."/>
            <person name="Nedachi M."/>
            <person name="Iwasaki W."/>
            <person name="Suwa Y."/>
            <person name="Sakata S."/>
        </authorList>
    </citation>
    <scope>NUCLEOTIDE SEQUENCE [LARGE SCALE GENOMIC DNA]</scope>
    <source>
        <strain evidence="3 4">MA2</strain>
    </source>
</reference>
<accession>A0A081BDF2</accession>
<proteinExistence type="predicted"/>
<evidence type="ECO:0000256" key="1">
    <source>
        <dbReference type="ARBA" id="ARBA00023002"/>
    </source>
</evidence>
<feature type="domain" description="FAD dependent oxidoreductase" evidence="2">
    <location>
        <begin position="30"/>
        <end position="381"/>
    </location>
</feature>
<dbReference type="EMBL" id="BBIO01000014">
    <property type="protein sequence ID" value="GAK46070.1"/>
    <property type="molecule type" value="Genomic_DNA"/>
</dbReference>
<dbReference type="eggNOG" id="COG0665">
    <property type="taxonomic scope" value="Bacteria"/>
</dbReference>
<dbReference type="STRING" id="1333998.M2A_2569"/>
<gene>
    <name evidence="3" type="ORF">M2A_2569</name>
</gene>
<dbReference type="RefSeq" id="WP_045448271.1">
    <property type="nucleotide sequence ID" value="NZ_BBIO01000014.1"/>
</dbReference>
<dbReference type="Pfam" id="PF01266">
    <property type="entry name" value="DAO"/>
    <property type="match status" value="1"/>
</dbReference>
<dbReference type="GO" id="GO:0016491">
    <property type="term" value="F:oxidoreductase activity"/>
    <property type="evidence" value="ECO:0007669"/>
    <property type="project" value="UniProtKB-KW"/>
</dbReference>
<dbReference type="Gene3D" id="3.30.9.10">
    <property type="entry name" value="D-Amino Acid Oxidase, subunit A, domain 2"/>
    <property type="match status" value="1"/>
</dbReference>
<organism evidence="3 4">
    <name type="scientific">Tepidicaulis marinus</name>
    <dbReference type="NCBI Taxonomy" id="1333998"/>
    <lineage>
        <taxon>Bacteria</taxon>
        <taxon>Pseudomonadati</taxon>
        <taxon>Pseudomonadota</taxon>
        <taxon>Alphaproteobacteria</taxon>
        <taxon>Hyphomicrobiales</taxon>
        <taxon>Parvibaculaceae</taxon>
        <taxon>Tepidicaulis</taxon>
    </lineage>
</organism>
<evidence type="ECO:0000313" key="3">
    <source>
        <dbReference type="EMBL" id="GAK46070.1"/>
    </source>
</evidence>
<dbReference type="Proteomes" id="UP000028702">
    <property type="component" value="Unassembled WGS sequence"/>
</dbReference>
<dbReference type="InterPro" id="IPR036188">
    <property type="entry name" value="FAD/NAD-bd_sf"/>
</dbReference>
<dbReference type="GO" id="GO:0005737">
    <property type="term" value="C:cytoplasm"/>
    <property type="evidence" value="ECO:0007669"/>
    <property type="project" value="TreeGrafter"/>
</dbReference>
<dbReference type="AlphaFoldDB" id="A0A081BDF2"/>
<dbReference type="PANTHER" id="PTHR13847:SF281">
    <property type="entry name" value="FAD DEPENDENT OXIDOREDUCTASE DOMAIN-CONTAINING PROTEIN"/>
    <property type="match status" value="1"/>
</dbReference>
<evidence type="ECO:0000259" key="2">
    <source>
        <dbReference type="Pfam" id="PF01266"/>
    </source>
</evidence>
<evidence type="ECO:0000313" key="4">
    <source>
        <dbReference type="Proteomes" id="UP000028702"/>
    </source>
</evidence>
<dbReference type="PANTHER" id="PTHR13847">
    <property type="entry name" value="SARCOSINE DEHYDROGENASE-RELATED"/>
    <property type="match status" value="1"/>
</dbReference>